<protein>
    <recommendedName>
        <fullName evidence="1">mRNA interferase</fullName>
        <ecNumber evidence="1">3.1.-.-</ecNumber>
    </recommendedName>
</protein>
<dbReference type="GO" id="GO:0004521">
    <property type="term" value="F:RNA endonuclease activity"/>
    <property type="evidence" value="ECO:0007669"/>
    <property type="project" value="TreeGrafter"/>
</dbReference>
<dbReference type="EMBL" id="CACVAR010000224">
    <property type="protein sequence ID" value="CAA6813043.1"/>
    <property type="molecule type" value="Genomic_DNA"/>
</dbReference>
<dbReference type="GO" id="GO:0016075">
    <property type="term" value="P:rRNA catabolic process"/>
    <property type="evidence" value="ECO:0007669"/>
    <property type="project" value="TreeGrafter"/>
</dbReference>
<dbReference type="Gene3D" id="2.30.30.110">
    <property type="match status" value="1"/>
</dbReference>
<dbReference type="SUPFAM" id="SSF50118">
    <property type="entry name" value="Cell growth inhibitor/plasmid maintenance toxic component"/>
    <property type="match status" value="1"/>
</dbReference>
<dbReference type="PIRSF" id="PIRSF033490">
    <property type="entry name" value="MazF"/>
    <property type="match status" value="1"/>
</dbReference>
<dbReference type="Pfam" id="PF02452">
    <property type="entry name" value="PemK_toxin"/>
    <property type="match status" value="1"/>
</dbReference>
<dbReference type="InterPro" id="IPR003477">
    <property type="entry name" value="PemK-like"/>
</dbReference>
<dbReference type="EC" id="3.1.-.-" evidence="1"/>
<organism evidence="2">
    <name type="scientific">uncultured Sulfurovum sp</name>
    <dbReference type="NCBI Taxonomy" id="269237"/>
    <lineage>
        <taxon>Bacteria</taxon>
        <taxon>Pseudomonadati</taxon>
        <taxon>Campylobacterota</taxon>
        <taxon>Epsilonproteobacteria</taxon>
        <taxon>Campylobacterales</taxon>
        <taxon>Sulfurovaceae</taxon>
        <taxon>Sulfurovum</taxon>
        <taxon>environmental samples</taxon>
    </lineage>
</organism>
<comment type="function">
    <text evidence="1">Toxic component of a type II toxin-antitoxin (TA) system.</text>
</comment>
<name>A0A6S6T2Y0_9BACT</name>
<dbReference type="GO" id="GO:0003677">
    <property type="term" value="F:DNA binding"/>
    <property type="evidence" value="ECO:0007669"/>
    <property type="project" value="InterPro"/>
</dbReference>
<accession>A0A6S6T2Y0</accession>
<proteinExistence type="inferred from homology"/>
<keyword evidence="1" id="KW-0378">Hydrolase</keyword>
<sequence>MFKKGEIYLARLNPRKGNEVGKIGPVLIFQTNMLNDIEHPTTLIIPLSTYLIDDTYPLRYRVTKRNALEQDSDLLCDQIRAIDNQRIFSDKLAELSLQELLEVNEQVKIVLELD</sequence>
<dbReference type="InterPro" id="IPR011067">
    <property type="entry name" value="Plasmid_toxin/cell-grow_inhib"/>
</dbReference>
<evidence type="ECO:0000256" key="1">
    <source>
        <dbReference type="PIRNR" id="PIRNR033490"/>
    </source>
</evidence>
<gene>
    <name evidence="2" type="ORF">HELGO_WM42367</name>
</gene>
<reference evidence="2" key="1">
    <citation type="submission" date="2020-01" db="EMBL/GenBank/DDBJ databases">
        <authorList>
            <person name="Meier V. D."/>
            <person name="Meier V D."/>
        </authorList>
    </citation>
    <scope>NUCLEOTIDE SEQUENCE</scope>
    <source>
        <strain evidence="2">HLG_WM_MAG_03</strain>
    </source>
</reference>
<keyword evidence="1" id="KW-0540">Nuclease</keyword>
<evidence type="ECO:0000313" key="2">
    <source>
        <dbReference type="EMBL" id="CAA6813043.1"/>
    </source>
</evidence>
<dbReference type="PANTHER" id="PTHR33988">
    <property type="entry name" value="ENDORIBONUCLEASE MAZF-RELATED"/>
    <property type="match status" value="1"/>
</dbReference>
<keyword evidence="1" id="KW-0255">Endonuclease</keyword>
<dbReference type="AlphaFoldDB" id="A0A6S6T2Y0"/>
<dbReference type="GO" id="GO:0006402">
    <property type="term" value="P:mRNA catabolic process"/>
    <property type="evidence" value="ECO:0007669"/>
    <property type="project" value="TreeGrafter"/>
</dbReference>
<dbReference type="PANTHER" id="PTHR33988:SF2">
    <property type="entry name" value="ENDORIBONUCLEASE MAZF"/>
    <property type="match status" value="1"/>
</dbReference>
<comment type="similarity">
    <text evidence="1">Belongs to the PemK/MazF family.</text>
</comment>
<dbReference type="GO" id="GO:0016787">
    <property type="term" value="F:hydrolase activity"/>
    <property type="evidence" value="ECO:0007669"/>
    <property type="project" value="UniProtKB-KW"/>
</dbReference>